<keyword evidence="2" id="KW-1185">Reference proteome</keyword>
<dbReference type="AlphaFoldDB" id="A0A318HP33"/>
<comment type="caution">
    <text evidence="1">The sequence shown here is derived from an EMBL/GenBank/DDBJ whole genome shotgun (WGS) entry which is preliminary data.</text>
</comment>
<evidence type="ECO:0000313" key="2">
    <source>
        <dbReference type="Proteomes" id="UP000247781"/>
    </source>
</evidence>
<dbReference type="RefSeq" id="WP_181428104.1">
    <property type="nucleotide sequence ID" value="NZ_QJJU01000003.1"/>
</dbReference>
<name>A0A318HP33_9MYCO</name>
<dbReference type="EMBL" id="QJJU01000003">
    <property type="protein sequence ID" value="PXX11225.1"/>
    <property type="molecule type" value="Genomic_DNA"/>
</dbReference>
<sequence>MTNPESTAFGDDAAEAEDTWRDAARITGVRDWEASEADLIEQAIAVPDDDSEFDR</sequence>
<reference evidence="2" key="1">
    <citation type="submission" date="2018-05" db="EMBL/GenBank/DDBJ databases">
        <authorList>
            <person name="Deangelis K."/>
            <person name="Huntemann M."/>
            <person name="Clum A."/>
            <person name="Pillay M."/>
            <person name="Palaniappan K."/>
            <person name="Varghese N."/>
            <person name="Mikhailova N."/>
            <person name="Stamatis D."/>
            <person name="Reddy T."/>
            <person name="Daum C."/>
            <person name="Shapiro N."/>
            <person name="Ivanova N."/>
            <person name="Kyrpides N."/>
            <person name="Woyke T."/>
        </authorList>
    </citation>
    <scope>NUCLEOTIDE SEQUENCE [LARGE SCALE GENOMIC DNA]</scope>
    <source>
        <strain evidence="2">GAS496</strain>
    </source>
</reference>
<evidence type="ECO:0000313" key="1">
    <source>
        <dbReference type="EMBL" id="PXX11225.1"/>
    </source>
</evidence>
<gene>
    <name evidence="1" type="ORF">C8E89_103314</name>
</gene>
<dbReference type="Proteomes" id="UP000247781">
    <property type="component" value="Unassembled WGS sequence"/>
</dbReference>
<reference evidence="1 2" key="2">
    <citation type="submission" date="2018-06" db="EMBL/GenBank/DDBJ databases">
        <title>Sequencing of bacterial isolates from soil warming experiment in Harvard Forest, Massachusetts, USA.</title>
        <authorList>
            <person name="Deangelis K.PhD."/>
        </authorList>
    </citation>
    <scope>NUCLEOTIDE SEQUENCE [LARGE SCALE GENOMIC DNA]</scope>
    <source>
        <strain evidence="1 2">GAS496</strain>
    </source>
</reference>
<organism evidence="1 2">
    <name type="scientific">Mycolicibacterium moriokaense</name>
    <dbReference type="NCBI Taxonomy" id="39691"/>
    <lineage>
        <taxon>Bacteria</taxon>
        <taxon>Bacillati</taxon>
        <taxon>Actinomycetota</taxon>
        <taxon>Actinomycetes</taxon>
        <taxon>Mycobacteriales</taxon>
        <taxon>Mycobacteriaceae</taxon>
        <taxon>Mycolicibacterium</taxon>
    </lineage>
</organism>
<accession>A0A318HP33</accession>
<proteinExistence type="predicted"/>
<protein>
    <submittedName>
        <fullName evidence="1">Uncharacterized protein</fullName>
    </submittedName>
</protein>